<dbReference type="PANTHER" id="PTHR11618">
    <property type="entry name" value="TRANSCRIPTION INITIATION FACTOR IIB-RELATED"/>
    <property type="match status" value="1"/>
</dbReference>
<keyword evidence="6" id="KW-1185">Reference proteome</keyword>
<reference evidence="5" key="1">
    <citation type="journal article" date="2023" name="Science">
        <title>Elucidation of the pathway for biosynthesis of saponin adjuvants from the soapbark tree.</title>
        <authorList>
            <person name="Reed J."/>
            <person name="Orme A."/>
            <person name="El-Demerdash A."/>
            <person name="Owen C."/>
            <person name="Martin L.B.B."/>
            <person name="Misra R.C."/>
            <person name="Kikuchi S."/>
            <person name="Rejzek M."/>
            <person name="Martin A.C."/>
            <person name="Harkess A."/>
            <person name="Leebens-Mack J."/>
            <person name="Louveau T."/>
            <person name="Stephenson M.J."/>
            <person name="Osbourn A."/>
        </authorList>
    </citation>
    <scope>NUCLEOTIDE SEQUENCE</scope>
    <source>
        <strain evidence="5">S10</strain>
    </source>
</reference>
<accession>A0AAD7VG64</accession>
<dbReference type="PANTHER" id="PTHR11618:SF78">
    <property type="entry name" value="TRANSCRIPTION INITIATION FACTOR IIB-2"/>
    <property type="match status" value="1"/>
</dbReference>
<evidence type="ECO:0000256" key="1">
    <source>
        <dbReference type="ARBA" id="ARBA00023015"/>
    </source>
</evidence>
<dbReference type="GO" id="GO:0070897">
    <property type="term" value="P:transcription preinitiation complex assembly"/>
    <property type="evidence" value="ECO:0007669"/>
    <property type="project" value="InterPro"/>
</dbReference>
<dbReference type="EMBL" id="JARAOO010000003">
    <property type="protein sequence ID" value="KAJ7974320.1"/>
    <property type="molecule type" value="Genomic_DNA"/>
</dbReference>
<dbReference type="GO" id="GO:0017025">
    <property type="term" value="F:TBP-class protein binding"/>
    <property type="evidence" value="ECO:0007669"/>
    <property type="project" value="TreeGrafter"/>
</dbReference>
<feature type="domain" description="TFIIB-type" evidence="4">
    <location>
        <begin position="2"/>
        <end position="34"/>
    </location>
</feature>
<dbReference type="InterPro" id="IPR013137">
    <property type="entry name" value="Znf_TFIIB"/>
</dbReference>
<dbReference type="Pfam" id="PF08271">
    <property type="entry name" value="Zn_Ribbon_TF"/>
    <property type="match status" value="1"/>
</dbReference>
<comment type="caution">
    <text evidence="5">The sequence shown here is derived from an EMBL/GenBank/DDBJ whole genome shotgun (WGS) entry which is preliminary data.</text>
</comment>
<dbReference type="AlphaFoldDB" id="A0AAD7VG64"/>
<dbReference type="GO" id="GO:0097550">
    <property type="term" value="C:transcription preinitiation complex"/>
    <property type="evidence" value="ECO:0007669"/>
    <property type="project" value="TreeGrafter"/>
</dbReference>
<keyword evidence="3" id="KW-0479">Metal-binding</keyword>
<evidence type="ECO:0000256" key="3">
    <source>
        <dbReference type="PROSITE-ProRule" id="PRU00469"/>
    </source>
</evidence>
<sequence>MSEGYCLDCKSYTPVVLDHKAGDVICSECGLVLESQLIDETAEWRYFADESDNNIDPNRVGSPLLLSDGCSLVTFIANRNDALNRWTKKSILRPSNSVDRAFKTIAAMSDNLGLVETIENYAKELYEKSTVDVKFRRIKNSNAVMAACLSRRGFSPNIQGNCNGC</sequence>
<evidence type="ECO:0000313" key="6">
    <source>
        <dbReference type="Proteomes" id="UP001163823"/>
    </source>
</evidence>
<gene>
    <name evidence="5" type="ORF">O6P43_004410</name>
</gene>
<keyword evidence="3" id="KW-0863">Zinc-finger</keyword>
<keyword evidence="2" id="KW-0804">Transcription</keyword>
<dbReference type="Gene3D" id="1.10.472.170">
    <property type="match status" value="1"/>
</dbReference>
<dbReference type="PROSITE" id="PS51134">
    <property type="entry name" value="ZF_TFIIB"/>
    <property type="match status" value="1"/>
</dbReference>
<keyword evidence="1" id="KW-0805">Transcription regulation</keyword>
<dbReference type="GO" id="GO:0008270">
    <property type="term" value="F:zinc ion binding"/>
    <property type="evidence" value="ECO:0007669"/>
    <property type="project" value="UniProtKB-KW"/>
</dbReference>
<proteinExistence type="predicted"/>
<dbReference type="Proteomes" id="UP001163823">
    <property type="component" value="Chromosome 3"/>
</dbReference>
<keyword evidence="3" id="KW-0862">Zinc</keyword>
<name>A0AAD7VG64_QUISA</name>
<organism evidence="5 6">
    <name type="scientific">Quillaja saponaria</name>
    <name type="common">Soap bark tree</name>
    <dbReference type="NCBI Taxonomy" id="32244"/>
    <lineage>
        <taxon>Eukaryota</taxon>
        <taxon>Viridiplantae</taxon>
        <taxon>Streptophyta</taxon>
        <taxon>Embryophyta</taxon>
        <taxon>Tracheophyta</taxon>
        <taxon>Spermatophyta</taxon>
        <taxon>Magnoliopsida</taxon>
        <taxon>eudicotyledons</taxon>
        <taxon>Gunneridae</taxon>
        <taxon>Pentapetalae</taxon>
        <taxon>rosids</taxon>
        <taxon>fabids</taxon>
        <taxon>Fabales</taxon>
        <taxon>Quillajaceae</taxon>
        <taxon>Quillaja</taxon>
    </lineage>
</organism>
<evidence type="ECO:0000256" key="2">
    <source>
        <dbReference type="ARBA" id="ARBA00023163"/>
    </source>
</evidence>
<dbReference type="PRINTS" id="PR00685">
    <property type="entry name" value="TIFACTORIIB"/>
</dbReference>
<evidence type="ECO:0000313" key="5">
    <source>
        <dbReference type="EMBL" id="KAJ7974320.1"/>
    </source>
</evidence>
<dbReference type="GO" id="GO:0005634">
    <property type="term" value="C:nucleus"/>
    <property type="evidence" value="ECO:0007669"/>
    <property type="project" value="TreeGrafter"/>
</dbReference>
<dbReference type="SUPFAM" id="SSF57783">
    <property type="entry name" value="Zinc beta-ribbon"/>
    <property type="match status" value="1"/>
</dbReference>
<dbReference type="InterPro" id="IPR000812">
    <property type="entry name" value="TFIIB"/>
</dbReference>
<protein>
    <submittedName>
        <fullName evidence="5">Transcription initiation factor IIB</fullName>
    </submittedName>
</protein>
<evidence type="ECO:0000259" key="4">
    <source>
        <dbReference type="PROSITE" id="PS51134"/>
    </source>
</evidence>
<dbReference type="KEGG" id="qsa:O6P43_004410"/>